<dbReference type="Proteomes" id="UP000037749">
    <property type="component" value="Unassembled WGS sequence"/>
</dbReference>
<name>A0A0M9DEN1_9LACO</name>
<dbReference type="PROSITE" id="PS51273">
    <property type="entry name" value="GATASE_TYPE_1"/>
    <property type="match status" value="1"/>
</dbReference>
<feature type="domain" description="DJ-1/PfpI" evidence="2">
    <location>
        <begin position="3"/>
        <end position="167"/>
    </location>
</feature>
<dbReference type="AlphaFoldDB" id="A0A0M9DEN1"/>
<dbReference type="PANTHER" id="PTHR42733">
    <property type="entry name" value="DJ-1 PROTEIN"/>
    <property type="match status" value="1"/>
</dbReference>
<evidence type="ECO:0000313" key="4">
    <source>
        <dbReference type="Proteomes" id="UP000037749"/>
    </source>
</evidence>
<protein>
    <submittedName>
        <fullName evidence="3">C56 family peptidase</fullName>
    </submittedName>
</protein>
<gene>
    <name evidence="3" type="ORF">RZ72_06000</name>
</gene>
<dbReference type="EMBL" id="JXCZ01000041">
    <property type="protein sequence ID" value="KOY78613.1"/>
    <property type="molecule type" value="Genomic_DNA"/>
</dbReference>
<reference evidence="3 4" key="1">
    <citation type="journal article" date="2015" name="Genome Biol. Evol.">
        <title>Functionally Structured Genomes in Lactobacillus kunkeei Colonizing the Honey Crop and Food Products of Honeybees and Stingless Bees.</title>
        <authorList>
            <person name="Tamarit D."/>
            <person name="Ellegaard K.M."/>
            <person name="Wikander J."/>
            <person name="Olofsson T."/>
            <person name="Vasquez A."/>
            <person name="Andersson S.G."/>
        </authorList>
    </citation>
    <scope>NUCLEOTIDE SEQUENCE [LARGE SCALE GENOMIC DNA]</scope>
    <source>
        <strain evidence="3 4">LAla</strain>
    </source>
</reference>
<evidence type="ECO:0000313" key="3">
    <source>
        <dbReference type="EMBL" id="KOY78613.1"/>
    </source>
</evidence>
<dbReference type="InterPro" id="IPR002818">
    <property type="entry name" value="DJ-1/PfpI"/>
</dbReference>
<organism evidence="3 4">
    <name type="scientific">Apilactobacillus kunkeei</name>
    <dbReference type="NCBI Taxonomy" id="148814"/>
    <lineage>
        <taxon>Bacteria</taxon>
        <taxon>Bacillati</taxon>
        <taxon>Bacillota</taxon>
        <taxon>Bacilli</taxon>
        <taxon>Lactobacillales</taxon>
        <taxon>Lactobacillaceae</taxon>
        <taxon>Apilactobacillus</taxon>
    </lineage>
</organism>
<dbReference type="PANTHER" id="PTHR42733:SF2">
    <property type="entry name" value="DJ-1_THIJ_PFPI FAMILY PROTEIN"/>
    <property type="match status" value="1"/>
</dbReference>
<evidence type="ECO:0000259" key="2">
    <source>
        <dbReference type="Pfam" id="PF01965"/>
    </source>
</evidence>
<dbReference type="InterPro" id="IPR029062">
    <property type="entry name" value="Class_I_gatase-like"/>
</dbReference>
<dbReference type="NCBIfam" id="TIGR01382">
    <property type="entry name" value="PfpI"/>
    <property type="match status" value="1"/>
</dbReference>
<dbReference type="PROSITE" id="PS51276">
    <property type="entry name" value="PEPTIDASE_C56_PFPI"/>
    <property type="match status" value="1"/>
</dbReference>
<evidence type="ECO:0000256" key="1">
    <source>
        <dbReference type="ARBA" id="ARBA00008542"/>
    </source>
</evidence>
<dbReference type="Pfam" id="PF01965">
    <property type="entry name" value="DJ-1_PfpI"/>
    <property type="match status" value="1"/>
</dbReference>
<dbReference type="InterPro" id="IPR006286">
    <property type="entry name" value="C56_PfpI-like"/>
</dbReference>
<dbReference type="SUPFAM" id="SSF52317">
    <property type="entry name" value="Class I glutamine amidotransferase-like"/>
    <property type="match status" value="1"/>
</dbReference>
<proteinExistence type="inferred from homology"/>
<accession>A0A0M9DEN1</accession>
<dbReference type="PATRIC" id="fig|148814.9.peg.1269"/>
<dbReference type="Gene3D" id="3.40.50.880">
    <property type="match status" value="1"/>
</dbReference>
<comment type="similarity">
    <text evidence="1">Belongs to the peptidase C56 family.</text>
</comment>
<dbReference type="RefSeq" id="WP_053796972.1">
    <property type="nucleotide sequence ID" value="NZ_JXCZ01000041.1"/>
</dbReference>
<comment type="caution">
    <text evidence="3">The sequence shown here is derived from an EMBL/GenBank/DDBJ whole genome shotgun (WGS) entry which is preliminary data.</text>
</comment>
<sequence length="170" mass="18697">MSKIAVIVTSGYEDSELTSPMKALKDAGHEVEIIEDMAGNTITGEHGDTQKVDLGIDDANFDDYDALLLPGGGSPDALRADDRFNDFVKRFLLANKPVFAICHGPQFFIQTGLASELKLTAYTTIRYDLFYAGAEVHDEPVVVDEKHKLVTSRTPDDLDAFNAEIVKFVK</sequence>
<dbReference type="CDD" id="cd03134">
    <property type="entry name" value="GATase1_PfpI_like"/>
    <property type="match status" value="1"/>
</dbReference>